<dbReference type="EMBL" id="FCON02000186">
    <property type="protein sequence ID" value="SAL85374.1"/>
    <property type="molecule type" value="Genomic_DNA"/>
</dbReference>
<sequence>MSQGTYFDDFSVGEIYEHTRGRTVTNYDNYALTHLSMNTAEAHFNLVYSRQALDGRFSERIVAGPCTLGLVIGLTSQDMSENAFLDVGLTALRLPSPVFAGDTLHAKSEVLDLTDDRPDSGLLRYRFSATNQDGKTVAEGERTVRVKKRSAWANKDEAVMPGHDMGEQS</sequence>
<gene>
    <name evidence="1" type="ORF">AWB68_07660</name>
</gene>
<accession>A0A158KW92</accession>
<organism evidence="1 2">
    <name type="scientific">Caballeronia choica</name>
    <dbReference type="NCBI Taxonomy" id="326476"/>
    <lineage>
        <taxon>Bacteria</taxon>
        <taxon>Pseudomonadati</taxon>
        <taxon>Pseudomonadota</taxon>
        <taxon>Betaproteobacteria</taxon>
        <taxon>Burkholderiales</taxon>
        <taxon>Burkholderiaceae</taxon>
        <taxon>Caballeronia</taxon>
    </lineage>
</organism>
<evidence type="ECO:0000313" key="1">
    <source>
        <dbReference type="EMBL" id="SAL85374.1"/>
    </source>
</evidence>
<dbReference type="PANTHER" id="PTHR43664">
    <property type="entry name" value="MONOAMINE OXIDASE-RELATED"/>
    <property type="match status" value="1"/>
</dbReference>
<dbReference type="PANTHER" id="PTHR43664:SF1">
    <property type="entry name" value="BETA-METHYLMALYL-COA DEHYDRATASE"/>
    <property type="match status" value="1"/>
</dbReference>
<dbReference type="AlphaFoldDB" id="A0A158KW92"/>
<dbReference type="Proteomes" id="UP000054770">
    <property type="component" value="Unassembled WGS sequence"/>
</dbReference>
<keyword evidence="2" id="KW-1185">Reference proteome</keyword>
<name>A0A158KW92_9BURK</name>
<dbReference type="GO" id="GO:0016829">
    <property type="term" value="F:lyase activity"/>
    <property type="evidence" value="ECO:0007669"/>
    <property type="project" value="InterPro"/>
</dbReference>
<dbReference type="InterPro" id="IPR048274">
    <property type="entry name" value="MC_hydratase"/>
</dbReference>
<dbReference type="Gene3D" id="3.10.129.10">
    <property type="entry name" value="Hotdog Thioesterase"/>
    <property type="match status" value="1"/>
</dbReference>
<dbReference type="InterPro" id="IPR052342">
    <property type="entry name" value="MCH/BMMD"/>
</dbReference>
<dbReference type="CDD" id="cd03451">
    <property type="entry name" value="FkbR2"/>
    <property type="match status" value="1"/>
</dbReference>
<evidence type="ECO:0000313" key="2">
    <source>
        <dbReference type="Proteomes" id="UP000054770"/>
    </source>
</evidence>
<proteinExistence type="predicted"/>
<dbReference type="Pfam" id="PF19315">
    <property type="entry name" value="MC_hydratase"/>
    <property type="match status" value="1"/>
</dbReference>
<dbReference type="SUPFAM" id="SSF54637">
    <property type="entry name" value="Thioesterase/thiol ester dehydrase-isomerase"/>
    <property type="match status" value="1"/>
</dbReference>
<dbReference type="RefSeq" id="WP_087649467.1">
    <property type="nucleotide sequence ID" value="NZ_FCON02000186.1"/>
</dbReference>
<comment type="caution">
    <text evidence="1">The sequence shown here is derived from an EMBL/GenBank/DDBJ whole genome shotgun (WGS) entry which is preliminary data.</text>
</comment>
<reference evidence="1" key="1">
    <citation type="submission" date="2016-01" db="EMBL/GenBank/DDBJ databases">
        <authorList>
            <person name="Peeters C."/>
        </authorList>
    </citation>
    <scope>NUCLEOTIDE SEQUENCE [LARGE SCALE GENOMIC DNA]</scope>
    <source>
        <strain evidence="1">LMG 22940</strain>
    </source>
</reference>
<dbReference type="OrthoDB" id="6703795at2"/>
<protein>
    <submittedName>
        <fullName evidence="1">Hydratase</fullName>
    </submittedName>
</protein>
<dbReference type="InterPro" id="IPR029069">
    <property type="entry name" value="HotDog_dom_sf"/>
</dbReference>